<organism evidence="1 2">
    <name type="scientific">Rasamsonia emersonii (strain ATCC 16479 / CBS 393.64 / IMI 116815)</name>
    <dbReference type="NCBI Taxonomy" id="1408163"/>
    <lineage>
        <taxon>Eukaryota</taxon>
        <taxon>Fungi</taxon>
        <taxon>Dikarya</taxon>
        <taxon>Ascomycota</taxon>
        <taxon>Pezizomycotina</taxon>
        <taxon>Eurotiomycetes</taxon>
        <taxon>Eurotiomycetidae</taxon>
        <taxon>Eurotiales</taxon>
        <taxon>Trichocomaceae</taxon>
        <taxon>Rasamsonia</taxon>
    </lineage>
</organism>
<name>A0A0F4YR89_RASE3</name>
<dbReference type="EMBL" id="LASV01000266">
    <property type="protein sequence ID" value="KKA20366.1"/>
    <property type="molecule type" value="Genomic_DNA"/>
</dbReference>
<dbReference type="Proteomes" id="UP000053958">
    <property type="component" value="Unassembled WGS sequence"/>
</dbReference>
<keyword evidence="2" id="KW-1185">Reference proteome</keyword>
<dbReference type="RefSeq" id="XP_013326978.1">
    <property type="nucleotide sequence ID" value="XM_013471524.1"/>
</dbReference>
<dbReference type="STRING" id="1408163.A0A0F4YR89"/>
<reference evidence="1 2" key="1">
    <citation type="submission" date="2015-04" db="EMBL/GenBank/DDBJ databases">
        <authorList>
            <person name="Heijne W.H."/>
            <person name="Fedorova N.D."/>
            <person name="Nierman W.C."/>
            <person name="Vollebregt A.W."/>
            <person name="Zhao Z."/>
            <person name="Wu L."/>
            <person name="Kumar M."/>
            <person name="Stam H."/>
            <person name="van den Berg M.A."/>
            <person name="Pel H.J."/>
        </authorList>
    </citation>
    <scope>NUCLEOTIDE SEQUENCE [LARGE SCALE GENOMIC DNA]</scope>
    <source>
        <strain evidence="1 2">CBS 393.64</strain>
    </source>
</reference>
<gene>
    <name evidence="1" type="ORF">T310_5621</name>
</gene>
<dbReference type="OrthoDB" id="4216802at2759"/>
<dbReference type="AlphaFoldDB" id="A0A0F4YR89"/>
<protein>
    <submittedName>
        <fullName evidence="1">Uncharacterized protein</fullName>
    </submittedName>
</protein>
<comment type="caution">
    <text evidence="1">The sequence shown here is derived from an EMBL/GenBank/DDBJ whole genome shotgun (WGS) entry which is preliminary data.</text>
</comment>
<proteinExistence type="predicted"/>
<evidence type="ECO:0000313" key="1">
    <source>
        <dbReference type="EMBL" id="KKA20366.1"/>
    </source>
</evidence>
<dbReference type="GeneID" id="25317961"/>
<evidence type="ECO:0000313" key="2">
    <source>
        <dbReference type="Proteomes" id="UP000053958"/>
    </source>
</evidence>
<accession>A0A0F4YR89</accession>
<sequence length="264" mass="30042">MLAFKRASKRPDECFFFPIKWPKLIVETGKAESTARVELDAKWWLKVSSDVNFVILLDINVSQKQITLQKRENVPSASQKVTAQVVQVIGHDSVTLKEQENIQEVAAYSDAMKSATLTRAGEWPVYGNESGLEIMRTLADLRMQVAKLNTRTELQSLRIDEQSLRIDDLARNCTRYLDVRRRTLDVYRRDILKCATTATKRRTRHGNQTVHGGDAVADADLYITRNRRDNDVFEKLYGLEVSKVSEFGKSGSFTRTSIIANQLS</sequence>